<protein>
    <submittedName>
        <fullName evidence="1">Uncharacterized protein</fullName>
    </submittedName>
</protein>
<keyword evidence="2" id="KW-1185">Reference proteome</keyword>
<dbReference type="Proteomes" id="UP001214576">
    <property type="component" value="Unassembled WGS sequence"/>
</dbReference>
<evidence type="ECO:0000313" key="2">
    <source>
        <dbReference type="Proteomes" id="UP001214576"/>
    </source>
</evidence>
<gene>
    <name evidence="1" type="ORF">MG293_007457</name>
</gene>
<dbReference type="AlphaFoldDB" id="A0AAD4U9R6"/>
<dbReference type="EMBL" id="JAKZEL010000007">
    <property type="protein sequence ID" value="KAI4542078.1"/>
    <property type="molecule type" value="Genomic_DNA"/>
</dbReference>
<comment type="caution">
    <text evidence="1">The sequence shown here is derived from an EMBL/GenBank/DDBJ whole genome shotgun (WGS) entry which is preliminary data.</text>
</comment>
<accession>A0AAD4U9R6</accession>
<name>A0AAD4U9R6_OVIAM</name>
<evidence type="ECO:0000313" key="1">
    <source>
        <dbReference type="EMBL" id="KAI4542078.1"/>
    </source>
</evidence>
<proteinExistence type="predicted"/>
<organism evidence="1 2">
    <name type="scientific">Ovis ammon polii</name>
    <dbReference type="NCBI Taxonomy" id="230172"/>
    <lineage>
        <taxon>Eukaryota</taxon>
        <taxon>Metazoa</taxon>
        <taxon>Chordata</taxon>
        <taxon>Craniata</taxon>
        <taxon>Vertebrata</taxon>
        <taxon>Euteleostomi</taxon>
        <taxon>Mammalia</taxon>
        <taxon>Eutheria</taxon>
        <taxon>Laurasiatheria</taxon>
        <taxon>Artiodactyla</taxon>
        <taxon>Ruminantia</taxon>
        <taxon>Pecora</taxon>
        <taxon>Bovidae</taxon>
        <taxon>Caprinae</taxon>
        <taxon>Ovis</taxon>
    </lineage>
</organism>
<sequence length="120" mass="13221">MQNARLPCPSVPPGVCSNSLSLHAHFRMQLELGPWLKASLPSSPNTSRTYPARRSHTLYPCHSQNAPIGGSMAQDQAGTAQALFSLFPARTHCCWTLKLARSEHAHLHQACIYFRSQAVL</sequence>
<reference evidence="1" key="1">
    <citation type="submission" date="2022-03" db="EMBL/GenBank/DDBJ databases">
        <title>Genomic analyses of argali, domestic sheep and their hybrids provide insights into chromosomal evolution, heterosis and genetic basis of agronomic traits.</title>
        <authorList>
            <person name="Li M."/>
        </authorList>
    </citation>
    <scope>NUCLEOTIDE SEQUENCE</scope>
    <source>
        <strain evidence="1">CAU-MHL-2022a</strain>
        <tissue evidence="1">Skin</tissue>
    </source>
</reference>